<evidence type="ECO:0000313" key="1">
    <source>
        <dbReference type="Proteomes" id="UP000887565"/>
    </source>
</evidence>
<reference evidence="2" key="1">
    <citation type="submission" date="2022-11" db="UniProtKB">
        <authorList>
            <consortium name="WormBaseParasite"/>
        </authorList>
    </citation>
    <scope>IDENTIFICATION</scope>
</reference>
<dbReference type="Proteomes" id="UP000887565">
    <property type="component" value="Unplaced"/>
</dbReference>
<dbReference type="WBParaSite" id="nRc.2.0.1.t10970-RA">
    <property type="protein sequence ID" value="nRc.2.0.1.t10970-RA"/>
    <property type="gene ID" value="nRc.2.0.1.g10970"/>
</dbReference>
<name>A0A915I9W8_ROMCU</name>
<organism evidence="1 2">
    <name type="scientific">Romanomermis culicivorax</name>
    <name type="common">Nematode worm</name>
    <dbReference type="NCBI Taxonomy" id="13658"/>
    <lineage>
        <taxon>Eukaryota</taxon>
        <taxon>Metazoa</taxon>
        <taxon>Ecdysozoa</taxon>
        <taxon>Nematoda</taxon>
        <taxon>Enoplea</taxon>
        <taxon>Dorylaimia</taxon>
        <taxon>Mermithida</taxon>
        <taxon>Mermithoidea</taxon>
        <taxon>Mermithidae</taxon>
        <taxon>Romanomermis</taxon>
    </lineage>
</organism>
<evidence type="ECO:0000313" key="2">
    <source>
        <dbReference type="WBParaSite" id="nRc.2.0.1.t10970-RA"/>
    </source>
</evidence>
<accession>A0A915I9W8</accession>
<sequence length="164" mass="18228">EAEEILQIGDDKSLLKNEAYKVNPYYITFYYVGFETLTPGLGYPMTEDTQLTDYPTAYTPWNPLELRQEFVSKSLWERKIASDMDGYTLTYTPATQAGGSGQVKVQLQGPALVVKAKQPALDTAVTQSAAVLDFEPITPTAIDRWYAQACSFANRQLVVEAQGN</sequence>
<dbReference type="AlphaFoldDB" id="A0A915I9W8"/>
<keyword evidence="1" id="KW-1185">Reference proteome</keyword>
<proteinExistence type="predicted"/>
<protein>
    <submittedName>
        <fullName evidence="2">DUF3857 domain-containing protein</fullName>
    </submittedName>
</protein>